<keyword evidence="2" id="KW-1185">Reference proteome</keyword>
<comment type="caution">
    <text evidence="1">The sequence shown here is derived from an EMBL/GenBank/DDBJ whole genome shotgun (WGS) entry which is preliminary data.</text>
</comment>
<dbReference type="EMBL" id="VSRR010133916">
    <property type="protein sequence ID" value="MPD02954.1"/>
    <property type="molecule type" value="Genomic_DNA"/>
</dbReference>
<evidence type="ECO:0000313" key="2">
    <source>
        <dbReference type="Proteomes" id="UP000324222"/>
    </source>
</evidence>
<evidence type="ECO:0000313" key="1">
    <source>
        <dbReference type="EMBL" id="MPD02954.1"/>
    </source>
</evidence>
<accession>A0A5B7K8K8</accession>
<protein>
    <submittedName>
        <fullName evidence="1">Uncharacterized protein</fullName>
    </submittedName>
</protein>
<name>A0A5B7K8K8_PORTR</name>
<reference evidence="1 2" key="1">
    <citation type="submission" date="2019-05" db="EMBL/GenBank/DDBJ databases">
        <title>Another draft genome of Portunus trituberculatus and its Hox gene families provides insights of decapod evolution.</title>
        <authorList>
            <person name="Jeong J.-H."/>
            <person name="Song I."/>
            <person name="Kim S."/>
            <person name="Choi T."/>
            <person name="Kim D."/>
            <person name="Ryu S."/>
            <person name="Kim W."/>
        </authorList>
    </citation>
    <scope>NUCLEOTIDE SEQUENCE [LARGE SCALE GENOMIC DNA]</scope>
    <source>
        <tissue evidence="1">Muscle</tissue>
    </source>
</reference>
<sequence>MAGSGLRVSGGCRTVFLEGGGGPRSLPRLPAADGCLCFGGRPLRLPLHLSSSIPAVFLLPLPSLPSFPPFYH</sequence>
<organism evidence="1 2">
    <name type="scientific">Portunus trituberculatus</name>
    <name type="common">Swimming crab</name>
    <name type="synonym">Neptunus trituberculatus</name>
    <dbReference type="NCBI Taxonomy" id="210409"/>
    <lineage>
        <taxon>Eukaryota</taxon>
        <taxon>Metazoa</taxon>
        <taxon>Ecdysozoa</taxon>
        <taxon>Arthropoda</taxon>
        <taxon>Crustacea</taxon>
        <taxon>Multicrustacea</taxon>
        <taxon>Malacostraca</taxon>
        <taxon>Eumalacostraca</taxon>
        <taxon>Eucarida</taxon>
        <taxon>Decapoda</taxon>
        <taxon>Pleocyemata</taxon>
        <taxon>Brachyura</taxon>
        <taxon>Eubrachyura</taxon>
        <taxon>Portunoidea</taxon>
        <taxon>Portunidae</taxon>
        <taxon>Portuninae</taxon>
        <taxon>Portunus</taxon>
    </lineage>
</organism>
<dbReference type="AlphaFoldDB" id="A0A5B7K8K8"/>
<gene>
    <name evidence="1" type="ORF">E2C01_098563</name>
</gene>
<dbReference type="Proteomes" id="UP000324222">
    <property type="component" value="Unassembled WGS sequence"/>
</dbReference>
<proteinExistence type="predicted"/>